<organism evidence="2 3">
    <name type="scientific">Pseudoroseomonas ludipueritiae</name>
    <dbReference type="NCBI Taxonomy" id="198093"/>
    <lineage>
        <taxon>Bacteria</taxon>
        <taxon>Pseudomonadati</taxon>
        <taxon>Pseudomonadota</taxon>
        <taxon>Alphaproteobacteria</taxon>
        <taxon>Acetobacterales</taxon>
        <taxon>Acetobacteraceae</taxon>
        <taxon>Pseudoroseomonas</taxon>
    </lineage>
</organism>
<dbReference type="RefSeq" id="WP_187778908.1">
    <property type="nucleotide sequence ID" value="NZ_JACTUZ010000050.1"/>
</dbReference>
<dbReference type="Pfam" id="PF13770">
    <property type="entry name" value="DUF4169"/>
    <property type="match status" value="1"/>
</dbReference>
<sequence length="66" mass="7574">MAEIVNLNRHRKAQARQKAERQAEANRVKFGRDKATRLRDEQEEARRRALLDGAVLEPGKPEPEAP</sequence>
<feature type="compositionally biased region" description="Basic and acidic residues" evidence="1">
    <location>
        <begin position="17"/>
        <end position="50"/>
    </location>
</feature>
<comment type="caution">
    <text evidence="2">The sequence shown here is derived from an EMBL/GenBank/DDBJ whole genome shotgun (WGS) entry which is preliminary data.</text>
</comment>
<proteinExistence type="predicted"/>
<evidence type="ECO:0000256" key="1">
    <source>
        <dbReference type="SAM" id="MobiDB-lite"/>
    </source>
</evidence>
<gene>
    <name evidence="2" type="ORF">IBL25_12650</name>
</gene>
<feature type="region of interest" description="Disordered" evidence="1">
    <location>
        <begin position="1"/>
        <end position="66"/>
    </location>
</feature>
<name>A0ABR7R7N3_9PROT</name>
<dbReference type="Proteomes" id="UP000603940">
    <property type="component" value="Unassembled WGS sequence"/>
</dbReference>
<dbReference type="InterPro" id="IPR025227">
    <property type="entry name" value="DUF4169"/>
</dbReference>
<evidence type="ECO:0000313" key="3">
    <source>
        <dbReference type="Proteomes" id="UP000603940"/>
    </source>
</evidence>
<protein>
    <submittedName>
        <fullName evidence="2">DUF4169 family protein</fullName>
    </submittedName>
</protein>
<keyword evidence="3" id="KW-1185">Reference proteome</keyword>
<evidence type="ECO:0000313" key="2">
    <source>
        <dbReference type="EMBL" id="MBC9177790.1"/>
    </source>
</evidence>
<dbReference type="EMBL" id="JACTUZ010000050">
    <property type="protein sequence ID" value="MBC9177790.1"/>
    <property type="molecule type" value="Genomic_DNA"/>
</dbReference>
<reference evidence="2 3" key="1">
    <citation type="journal article" date="2009" name="Int. J. Syst. Evol. Microbiol.">
        <title>Transfer of Teichococcus ludipueritiae and Muricoccus roseus to the genus Roseomonas, as Roseomonas ludipueritiae comb. nov. and Roseomonas rosea comb. nov., respectively, and emended description of the genus Roseomonas.</title>
        <authorList>
            <person name="Sanchez-Porro C."/>
            <person name="Gallego V."/>
            <person name="Busse H.J."/>
            <person name="Kampfer P."/>
            <person name="Ventosa A."/>
        </authorList>
    </citation>
    <scope>NUCLEOTIDE SEQUENCE [LARGE SCALE GENOMIC DNA]</scope>
    <source>
        <strain evidence="2 3">DSM 14915</strain>
    </source>
</reference>
<accession>A0ABR7R7N3</accession>